<evidence type="ECO:0008006" key="3">
    <source>
        <dbReference type="Google" id="ProtNLM"/>
    </source>
</evidence>
<evidence type="ECO:0000313" key="1">
    <source>
        <dbReference type="EMBL" id="EOT32144.1"/>
    </source>
</evidence>
<comment type="caution">
    <text evidence="1">The sequence shown here is derived from an EMBL/GenBank/DDBJ whole genome shotgun (WGS) entry which is preliminary data.</text>
</comment>
<protein>
    <recommendedName>
        <fullName evidence="3">DUF4177 domain-containing protein</fullName>
    </recommendedName>
</protein>
<dbReference type="Proteomes" id="UP000014210">
    <property type="component" value="Unassembled WGS sequence"/>
</dbReference>
<keyword evidence="2" id="KW-1185">Reference proteome</keyword>
<organism evidence="1 2">
    <name type="scientific">Enterococcus durans ATCC 6056</name>
    <dbReference type="NCBI Taxonomy" id="1140001"/>
    <lineage>
        <taxon>Bacteria</taxon>
        <taxon>Bacillati</taxon>
        <taxon>Bacillota</taxon>
        <taxon>Bacilli</taxon>
        <taxon>Lactobacillales</taxon>
        <taxon>Enterococcaceae</taxon>
        <taxon>Enterococcus</taxon>
    </lineage>
</organism>
<dbReference type="EMBL" id="AHYU01000036">
    <property type="protein sequence ID" value="EOT32144.1"/>
    <property type="molecule type" value="Genomic_DNA"/>
</dbReference>
<reference evidence="1 2" key="1">
    <citation type="submission" date="2013-03" db="EMBL/GenBank/DDBJ databases">
        <title>The Genome Sequence of Enterococcus durans ATCC_6056 (Illumina only assembly).</title>
        <authorList>
            <consortium name="The Broad Institute Genomics Platform"/>
            <consortium name="The Broad Institute Genome Sequencing Center for Infectious Disease"/>
            <person name="Earl A."/>
            <person name="Russ C."/>
            <person name="Gilmore M."/>
            <person name="Surin D."/>
            <person name="Walker B."/>
            <person name="Young S."/>
            <person name="Zeng Q."/>
            <person name="Gargeya S."/>
            <person name="Fitzgerald M."/>
            <person name="Haas B."/>
            <person name="Abouelleil A."/>
            <person name="Allen A.W."/>
            <person name="Alvarado L."/>
            <person name="Arachchi H.M."/>
            <person name="Berlin A.M."/>
            <person name="Chapman S.B."/>
            <person name="Gainer-Dewar J."/>
            <person name="Goldberg J."/>
            <person name="Griggs A."/>
            <person name="Gujja S."/>
            <person name="Hansen M."/>
            <person name="Howarth C."/>
            <person name="Imamovic A."/>
            <person name="Ireland A."/>
            <person name="Larimer J."/>
            <person name="McCowan C."/>
            <person name="Murphy C."/>
            <person name="Pearson M."/>
            <person name="Poon T.W."/>
            <person name="Priest M."/>
            <person name="Roberts A."/>
            <person name="Saif S."/>
            <person name="Shea T."/>
            <person name="Sisk P."/>
            <person name="Sykes S."/>
            <person name="Wortman J."/>
            <person name="Nusbaum C."/>
            <person name="Birren B."/>
        </authorList>
    </citation>
    <scope>NUCLEOTIDE SEQUENCE [LARGE SCALE GENOMIC DNA]</scope>
    <source>
        <strain evidence="1 2">ATCC 6056</strain>
    </source>
</reference>
<gene>
    <name evidence="1" type="ORF">OMS_01890</name>
</gene>
<proteinExistence type="predicted"/>
<evidence type="ECO:0000313" key="2">
    <source>
        <dbReference type="Proteomes" id="UP000014210"/>
    </source>
</evidence>
<name>A0ABN0KMW1_9ENTE</name>
<accession>A0ABN0KMW1</accession>
<sequence>MTVNLSVDPSFDVHVKLDRYIVKLNEYGKQGWNLISGMDDWKYLIFER</sequence>